<feature type="transmembrane region" description="Helical" evidence="1">
    <location>
        <begin position="16"/>
        <end position="38"/>
    </location>
</feature>
<dbReference type="InterPro" id="IPR010559">
    <property type="entry name" value="Sig_transdc_His_kin_internal"/>
</dbReference>
<keyword evidence="5" id="KW-1185">Reference proteome</keyword>
<proteinExistence type="predicted"/>
<dbReference type="Proteomes" id="UP000229897">
    <property type="component" value="Chromosome"/>
</dbReference>
<dbReference type="GO" id="GO:0000155">
    <property type="term" value="F:phosphorelay sensor kinase activity"/>
    <property type="evidence" value="ECO:0007669"/>
    <property type="project" value="InterPro"/>
</dbReference>
<dbReference type="Gene3D" id="3.30.565.10">
    <property type="entry name" value="Histidine kinase-like ATPase, C-terminal domain"/>
    <property type="match status" value="1"/>
</dbReference>
<dbReference type="OrthoDB" id="2514702at2"/>
<dbReference type="Pfam" id="PF02518">
    <property type="entry name" value="HATPase_c"/>
    <property type="match status" value="1"/>
</dbReference>
<feature type="domain" description="Histidine kinase/HSP90-like ATPase" evidence="2">
    <location>
        <begin position="267"/>
        <end position="353"/>
    </location>
</feature>
<feature type="domain" description="Signal transduction histidine kinase internal region" evidence="3">
    <location>
        <begin position="170"/>
        <end position="248"/>
    </location>
</feature>
<keyword evidence="1" id="KW-0472">Membrane</keyword>
<keyword evidence="1" id="KW-1133">Transmembrane helix</keyword>
<gene>
    <name evidence="4" type="ORF">CR152_26655</name>
</gene>
<evidence type="ECO:0000259" key="2">
    <source>
        <dbReference type="Pfam" id="PF02518"/>
    </source>
</evidence>
<dbReference type="KEGG" id="mass:CR152_26655"/>
<keyword evidence="1" id="KW-0812">Transmembrane</keyword>
<evidence type="ECO:0000313" key="5">
    <source>
        <dbReference type="Proteomes" id="UP000229897"/>
    </source>
</evidence>
<dbReference type="AlphaFoldDB" id="A0A2D2DRU0"/>
<organism evidence="4 5">
    <name type="scientific">Massilia violaceinigra</name>
    <dbReference type="NCBI Taxonomy" id="2045208"/>
    <lineage>
        <taxon>Bacteria</taxon>
        <taxon>Pseudomonadati</taxon>
        <taxon>Pseudomonadota</taxon>
        <taxon>Betaproteobacteria</taxon>
        <taxon>Burkholderiales</taxon>
        <taxon>Oxalobacteraceae</taxon>
        <taxon>Telluria group</taxon>
        <taxon>Massilia</taxon>
    </lineage>
</organism>
<dbReference type="PANTHER" id="PTHR34220:SF9">
    <property type="entry name" value="SIGNAL TRANSDUCTION HISTIDINE KINASE INTERNAL REGION DOMAIN-CONTAINING PROTEIN"/>
    <property type="match status" value="1"/>
</dbReference>
<dbReference type="PANTHER" id="PTHR34220">
    <property type="entry name" value="SENSOR HISTIDINE KINASE YPDA"/>
    <property type="match status" value="1"/>
</dbReference>
<feature type="transmembrane region" description="Helical" evidence="1">
    <location>
        <begin position="50"/>
        <end position="73"/>
    </location>
</feature>
<evidence type="ECO:0000313" key="4">
    <source>
        <dbReference type="EMBL" id="ATQ77688.1"/>
    </source>
</evidence>
<sequence>MHEQYRRLRQWQLPGFAWVFLAVCVLSVHAILPAWILADKPALLAPVHTVLVVLHTLDALFVWACAIWLSPFLERRYPLDLAPRMVVGLLVVLSGVVLIIIAVYLYLFPAVTGRPVQLAGQYMDAYRALMVSIFIYGWLLMRDYANAQAARALSLQLKTDALATDVDRSELAMLEAQIEPHFLFNTLAHVKRLYRMDDAAADEVLKNLIAYFERALPALRKADWSVGDEIELVVLYLNLIEQRSGGRLRYKVSVSPPSTTRQLPALTIATLVENAVRHGVGPKAGSGMILIAVTLTGRELSIVVSDDGVGLRLSSGNGLGLATVRARLRGTFGAGASLLVAPGTSGGVCATIRIAIGSGHA</sequence>
<name>A0A2D2DRU0_9BURK</name>
<dbReference type="InterPro" id="IPR003594">
    <property type="entry name" value="HATPase_dom"/>
</dbReference>
<dbReference type="RefSeq" id="WP_099880094.1">
    <property type="nucleotide sequence ID" value="NZ_CP024608.1"/>
</dbReference>
<dbReference type="EMBL" id="CP024608">
    <property type="protein sequence ID" value="ATQ77688.1"/>
    <property type="molecule type" value="Genomic_DNA"/>
</dbReference>
<dbReference type="SUPFAM" id="SSF55874">
    <property type="entry name" value="ATPase domain of HSP90 chaperone/DNA topoisomerase II/histidine kinase"/>
    <property type="match status" value="1"/>
</dbReference>
<reference evidence="4" key="1">
    <citation type="submission" date="2017-10" db="EMBL/GenBank/DDBJ databases">
        <title>Massilia psychrophilum sp. nov., a novel purple-pigmented bacterium isolated from Tianshan glacier, Xinjiang Municipality, China.</title>
        <authorList>
            <person name="Wang H."/>
        </authorList>
    </citation>
    <scope>NUCLEOTIDE SEQUENCE [LARGE SCALE GENOMIC DNA]</scope>
    <source>
        <strain evidence="4">B2</strain>
    </source>
</reference>
<evidence type="ECO:0000259" key="3">
    <source>
        <dbReference type="Pfam" id="PF06580"/>
    </source>
</evidence>
<feature type="transmembrane region" description="Helical" evidence="1">
    <location>
        <begin position="125"/>
        <end position="141"/>
    </location>
</feature>
<dbReference type="InterPro" id="IPR036890">
    <property type="entry name" value="HATPase_C_sf"/>
</dbReference>
<accession>A0A2D2DRU0</accession>
<feature type="transmembrane region" description="Helical" evidence="1">
    <location>
        <begin position="85"/>
        <end position="105"/>
    </location>
</feature>
<evidence type="ECO:0000256" key="1">
    <source>
        <dbReference type="SAM" id="Phobius"/>
    </source>
</evidence>
<protein>
    <submittedName>
        <fullName evidence="4">Uncharacterized protein</fullName>
    </submittedName>
</protein>
<dbReference type="GO" id="GO:0016020">
    <property type="term" value="C:membrane"/>
    <property type="evidence" value="ECO:0007669"/>
    <property type="project" value="InterPro"/>
</dbReference>
<dbReference type="Pfam" id="PF06580">
    <property type="entry name" value="His_kinase"/>
    <property type="match status" value="1"/>
</dbReference>
<dbReference type="InterPro" id="IPR050640">
    <property type="entry name" value="Bact_2-comp_sensor_kinase"/>
</dbReference>